<sequence>MVDCDEPVDDSKKHVAEVITCNMDKKSKFYGRCTCSPGYYRDKSSSATCQAKTKRHCPGSSMITPSIGKPCATYHAHKREYNTCGRNEFCFTDHKTLLENSTRQTLVKVGHCCPIPNPEDDLRLACPFNLIRSVHRCPVMRGTQLELLGTCPMGEYYCLPQKYRSDRACCVNPCNNIKAFVMRNRCLLPVQVGQSCEHSLQCPDRAICKYLASNTFRSRFLLVLNPIAFVRTIRFQQIDQPRAATSDQLMGGTADSVLFDPLATADVVTY</sequence>
<evidence type="ECO:0000313" key="1">
    <source>
        <dbReference type="Proteomes" id="UP000887565"/>
    </source>
</evidence>
<accession>A0A915K0D4</accession>
<dbReference type="WBParaSite" id="nRc.2.0.1.t31764-RA">
    <property type="protein sequence ID" value="nRc.2.0.1.t31764-RA"/>
    <property type="gene ID" value="nRc.2.0.1.g31764"/>
</dbReference>
<reference evidence="2" key="1">
    <citation type="submission" date="2022-11" db="UniProtKB">
        <authorList>
            <consortium name="WormBaseParasite"/>
        </authorList>
    </citation>
    <scope>IDENTIFICATION</scope>
</reference>
<dbReference type="AlphaFoldDB" id="A0A915K0D4"/>
<evidence type="ECO:0000313" key="2">
    <source>
        <dbReference type="WBParaSite" id="nRc.2.0.1.t31764-RA"/>
    </source>
</evidence>
<dbReference type="Proteomes" id="UP000887565">
    <property type="component" value="Unplaced"/>
</dbReference>
<proteinExistence type="predicted"/>
<keyword evidence="1" id="KW-1185">Reference proteome</keyword>
<name>A0A915K0D4_ROMCU</name>
<organism evidence="1 2">
    <name type="scientific">Romanomermis culicivorax</name>
    <name type="common">Nematode worm</name>
    <dbReference type="NCBI Taxonomy" id="13658"/>
    <lineage>
        <taxon>Eukaryota</taxon>
        <taxon>Metazoa</taxon>
        <taxon>Ecdysozoa</taxon>
        <taxon>Nematoda</taxon>
        <taxon>Enoplea</taxon>
        <taxon>Dorylaimia</taxon>
        <taxon>Mermithida</taxon>
        <taxon>Mermithoidea</taxon>
        <taxon>Mermithidae</taxon>
        <taxon>Romanomermis</taxon>
    </lineage>
</organism>
<protein>
    <submittedName>
        <fullName evidence="2">EB domain-containing protein</fullName>
    </submittedName>
</protein>